<keyword evidence="3" id="KW-1185">Reference proteome</keyword>
<comment type="caution">
    <text evidence="2">The sequence shown here is derived from an EMBL/GenBank/DDBJ whole genome shotgun (WGS) entry which is preliminary data.</text>
</comment>
<protein>
    <submittedName>
        <fullName evidence="2">Uncharacterized protein</fullName>
    </submittedName>
</protein>
<proteinExistence type="predicted"/>
<reference evidence="2 3" key="1">
    <citation type="submission" date="2018-01" db="EMBL/GenBank/DDBJ databases">
        <title>Draft genome of the strawberry crown rot pathogen Phytophthora cactorum.</title>
        <authorList>
            <person name="Armitage A.D."/>
            <person name="Lysoe E."/>
            <person name="Nellist C.F."/>
            <person name="Harrison R.J."/>
            <person name="Brurberg M.B."/>
        </authorList>
    </citation>
    <scope>NUCLEOTIDE SEQUENCE [LARGE SCALE GENOMIC DNA]</scope>
    <source>
        <strain evidence="2 3">10300</strain>
    </source>
</reference>
<dbReference type="EMBL" id="MJFZ01003674">
    <property type="protein sequence ID" value="RAW19998.1"/>
    <property type="molecule type" value="Genomic_DNA"/>
</dbReference>
<feature type="region of interest" description="Disordered" evidence="1">
    <location>
        <begin position="1"/>
        <end position="31"/>
    </location>
</feature>
<sequence length="31" mass="3474">MAGADDSSNRSTASRRTLQYKKTKPSYRPEA</sequence>
<name>A0A329R9R5_9STRA</name>
<gene>
    <name evidence="2" type="ORF">PC110_g23560</name>
</gene>
<accession>A0A329R9R5</accession>
<dbReference type="VEuPathDB" id="FungiDB:PC110_g23560"/>
<evidence type="ECO:0000313" key="3">
    <source>
        <dbReference type="Proteomes" id="UP000251314"/>
    </source>
</evidence>
<dbReference type="AlphaFoldDB" id="A0A329R9R5"/>
<evidence type="ECO:0000256" key="1">
    <source>
        <dbReference type="SAM" id="MobiDB-lite"/>
    </source>
</evidence>
<dbReference type="Proteomes" id="UP000251314">
    <property type="component" value="Unassembled WGS sequence"/>
</dbReference>
<organism evidence="2 3">
    <name type="scientific">Phytophthora cactorum</name>
    <dbReference type="NCBI Taxonomy" id="29920"/>
    <lineage>
        <taxon>Eukaryota</taxon>
        <taxon>Sar</taxon>
        <taxon>Stramenopiles</taxon>
        <taxon>Oomycota</taxon>
        <taxon>Peronosporomycetes</taxon>
        <taxon>Peronosporales</taxon>
        <taxon>Peronosporaceae</taxon>
        <taxon>Phytophthora</taxon>
    </lineage>
</organism>
<evidence type="ECO:0000313" key="2">
    <source>
        <dbReference type="EMBL" id="RAW19998.1"/>
    </source>
</evidence>